<proteinExistence type="predicted"/>
<dbReference type="SMART" id="SM00292">
    <property type="entry name" value="BRCT"/>
    <property type="match status" value="1"/>
</dbReference>
<dbReference type="InterPro" id="IPR001357">
    <property type="entry name" value="BRCT_dom"/>
</dbReference>
<dbReference type="CDD" id="cd17744">
    <property type="entry name" value="BRCT_MDC1_rpt1"/>
    <property type="match status" value="1"/>
</dbReference>
<dbReference type="InterPro" id="IPR036420">
    <property type="entry name" value="BRCT_dom_sf"/>
</dbReference>
<name>A0A7K7SBC1_9PASS</name>
<keyword evidence="2" id="KW-0597">Phosphoprotein</keyword>
<evidence type="ECO:0000313" key="9">
    <source>
        <dbReference type="Proteomes" id="UP000549091"/>
    </source>
</evidence>
<dbReference type="EMBL" id="VZSU01002704">
    <property type="protein sequence ID" value="NXA00761.1"/>
    <property type="molecule type" value="Genomic_DNA"/>
</dbReference>
<dbReference type="GO" id="GO:0006281">
    <property type="term" value="P:DNA repair"/>
    <property type="evidence" value="ECO:0007669"/>
    <property type="project" value="UniProtKB-KW"/>
</dbReference>
<keyword evidence="4" id="KW-0234">DNA repair</keyword>
<evidence type="ECO:0000256" key="4">
    <source>
        <dbReference type="ARBA" id="ARBA00023204"/>
    </source>
</evidence>
<evidence type="ECO:0000256" key="3">
    <source>
        <dbReference type="ARBA" id="ARBA00022763"/>
    </source>
</evidence>
<reference evidence="8 9" key="1">
    <citation type="submission" date="2019-09" db="EMBL/GenBank/DDBJ databases">
        <title>Bird 10,000 Genomes (B10K) Project - Family phase.</title>
        <authorList>
            <person name="Zhang G."/>
        </authorList>
    </citation>
    <scope>NUCLEOTIDE SEQUENCE [LARGE SCALE GENOMIC DNA]</scope>
    <source>
        <strain evidence="8">OUT-0053</strain>
        <tissue evidence="8">Muscle</tissue>
    </source>
</reference>
<dbReference type="PANTHER" id="PTHR23196:SF34">
    <property type="entry name" value="MEDIATOR OF DNA DAMAGE CHECKPOINT PROTEIN 1"/>
    <property type="match status" value="1"/>
</dbReference>
<dbReference type="PANTHER" id="PTHR23196">
    <property type="entry name" value="PAX TRANSCRIPTION ACTIVATION DOMAIN INTERACTING PROTEIN"/>
    <property type="match status" value="1"/>
</dbReference>
<keyword evidence="5" id="KW-0539">Nucleus</keyword>
<evidence type="ECO:0000259" key="7">
    <source>
        <dbReference type="PROSITE" id="PS50172"/>
    </source>
</evidence>
<evidence type="ECO:0000313" key="8">
    <source>
        <dbReference type="EMBL" id="NXA00761.1"/>
    </source>
</evidence>
<dbReference type="GO" id="GO:0005634">
    <property type="term" value="C:nucleus"/>
    <property type="evidence" value="ECO:0007669"/>
    <property type="project" value="UniProtKB-SubCell"/>
</dbReference>
<keyword evidence="3" id="KW-0227">DNA damage</keyword>
<dbReference type="Gene3D" id="3.40.50.10190">
    <property type="entry name" value="BRCT domain"/>
    <property type="match status" value="2"/>
</dbReference>
<dbReference type="InterPro" id="IPR051579">
    <property type="entry name" value="DDR_Transcriptional_Reg"/>
</dbReference>
<comment type="subcellular location">
    <subcellularLocation>
        <location evidence="1">Nucleus</location>
    </subcellularLocation>
</comment>
<sequence length="383" mass="40720">MENPNPDVGESLRDHRMLLGDTDPDVEEASPNPDVAASKRLQTALEVPEIPDVEVDTPNPDVEGLGSPGLNPDVATQLFLPPAPDVEPVESPKRAPDRPQVPDVEEVAPNPDVEGPPSPAQEEAEAPPTPQVRRSRRLAVSGGGGASHGPTPTQNGHGQGSKPRPSAKPRPSPKPRPQRGQHQSVAVLEEATPSVSIKGNGRGSIAAPPPGEEEPAEGAARRLRPRAAPGSAQIRVLFTGLVASPALRVALGTLGGTEATSVHDCSHLVTDGIRRTLKFLCALGRGVPIVTPQWLLESCHSGRPLSPGPFLPRDPPCERRFGFRLRPALARARERPLLQGYQVHVTASVQPCPEDMRDIVTCCGGTFLPQLPREHAVRGSRDR</sequence>
<evidence type="ECO:0000256" key="2">
    <source>
        <dbReference type="ARBA" id="ARBA00022553"/>
    </source>
</evidence>
<feature type="region of interest" description="Disordered" evidence="6">
    <location>
        <begin position="1"/>
        <end position="228"/>
    </location>
</feature>
<comment type="caution">
    <text evidence="8">The sequence shown here is derived from an EMBL/GenBank/DDBJ whole genome shotgun (WGS) entry which is preliminary data.</text>
</comment>
<feature type="non-terminal residue" evidence="8">
    <location>
        <position position="1"/>
    </location>
</feature>
<keyword evidence="9" id="KW-1185">Reference proteome</keyword>
<dbReference type="SUPFAM" id="SSF52113">
    <property type="entry name" value="BRCT domain"/>
    <property type="match status" value="1"/>
</dbReference>
<evidence type="ECO:0000256" key="6">
    <source>
        <dbReference type="SAM" id="MobiDB-lite"/>
    </source>
</evidence>
<dbReference type="PROSITE" id="PS50172">
    <property type="entry name" value="BRCT"/>
    <property type="match status" value="1"/>
</dbReference>
<evidence type="ECO:0000256" key="5">
    <source>
        <dbReference type="ARBA" id="ARBA00023242"/>
    </source>
</evidence>
<feature type="domain" description="BRCT" evidence="7">
    <location>
        <begin position="233"/>
        <end position="312"/>
    </location>
</feature>
<evidence type="ECO:0000256" key="1">
    <source>
        <dbReference type="ARBA" id="ARBA00004123"/>
    </source>
</evidence>
<feature type="compositionally biased region" description="Basic residues" evidence="6">
    <location>
        <begin position="165"/>
        <end position="179"/>
    </location>
</feature>
<dbReference type="Proteomes" id="UP000549091">
    <property type="component" value="Unassembled WGS sequence"/>
</dbReference>
<accession>A0A7K7SBC1</accession>
<gene>
    <name evidence="8" type="primary">Mdc1</name>
    <name evidence="8" type="ORF">NESACU_R16023</name>
</gene>
<protein>
    <submittedName>
        <fullName evidence="8">MDC1 protein</fullName>
    </submittedName>
</protein>
<feature type="non-terminal residue" evidence="8">
    <location>
        <position position="383"/>
    </location>
</feature>
<organism evidence="8 9">
    <name type="scientific">Nesospiza acunhae</name>
    <dbReference type="NCBI Taxonomy" id="381881"/>
    <lineage>
        <taxon>Eukaryota</taxon>
        <taxon>Metazoa</taxon>
        <taxon>Chordata</taxon>
        <taxon>Craniata</taxon>
        <taxon>Vertebrata</taxon>
        <taxon>Euteleostomi</taxon>
        <taxon>Archelosauria</taxon>
        <taxon>Archosauria</taxon>
        <taxon>Dinosauria</taxon>
        <taxon>Saurischia</taxon>
        <taxon>Theropoda</taxon>
        <taxon>Coelurosauria</taxon>
        <taxon>Aves</taxon>
        <taxon>Neognathae</taxon>
        <taxon>Neoaves</taxon>
        <taxon>Telluraves</taxon>
        <taxon>Australaves</taxon>
        <taxon>Passeriformes</taxon>
        <taxon>Thraupidae</taxon>
        <taxon>Nesospiza</taxon>
    </lineage>
</organism>
<dbReference type="AlphaFoldDB" id="A0A7K7SBC1"/>
<dbReference type="Pfam" id="PF16770">
    <property type="entry name" value="RTT107_BRCT_5"/>
    <property type="match status" value="1"/>
</dbReference>